<dbReference type="STRING" id="596324.TREVI0001_1923"/>
<dbReference type="OrthoDB" id="369258at2"/>
<evidence type="ECO:0000313" key="8">
    <source>
        <dbReference type="Proteomes" id="UP000004509"/>
    </source>
</evidence>
<dbReference type="PANTHER" id="PTHR30086:SF20">
    <property type="entry name" value="ARGININE EXPORTER PROTEIN ARGO-RELATED"/>
    <property type="match status" value="1"/>
</dbReference>
<dbReference type="RefSeq" id="WP_006188459.1">
    <property type="nucleotide sequence ID" value="NZ_ACYH01000027.1"/>
</dbReference>
<keyword evidence="3 6" id="KW-0812">Transmembrane</keyword>
<evidence type="ECO:0000256" key="1">
    <source>
        <dbReference type="ARBA" id="ARBA00004651"/>
    </source>
</evidence>
<gene>
    <name evidence="7" type="ORF">TREVI0001_1923</name>
</gene>
<keyword evidence="5 6" id="KW-0472">Membrane</keyword>
<dbReference type="GO" id="GO:0005886">
    <property type="term" value="C:plasma membrane"/>
    <property type="evidence" value="ECO:0007669"/>
    <property type="project" value="UniProtKB-SubCell"/>
</dbReference>
<dbReference type="eggNOG" id="COG1280">
    <property type="taxonomic scope" value="Bacteria"/>
</dbReference>
<keyword evidence="2" id="KW-1003">Cell membrane</keyword>
<dbReference type="AlphaFoldDB" id="C8PPI0"/>
<organism evidence="7 8">
    <name type="scientific">Treponema vincentii ATCC 35580</name>
    <dbReference type="NCBI Taxonomy" id="596324"/>
    <lineage>
        <taxon>Bacteria</taxon>
        <taxon>Pseudomonadati</taxon>
        <taxon>Spirochaetota</taxon>
        <taxon>Spirochaetia</taxon>
        <taxon>Spirochaetales</taxon>
        <taxon>Treponemataceae</taxon>
        <taxon>Treponema</taxon>
    </lineage>
</organism>
<proteinExistence type="predicted"/>
<dbReference type="EMBL" id="ACYH01000027">
    <property type="protein sequence ID" value="EEV20752.1"/>
    <property type="molecule type" value="Genomic_DNA"/>
</dbReference>
<dbReference type="GO" id="GO:0015171">
    <property type="term" value="F:amino acid transmembrane transporter activity"/>
    <property type="evidence" value="ECO:0007669"/>
    <property type="project" value="TreeGrafter"/>
</dbReference>
<evidence type="ECO:0000256" key="2">
    <source>
        <dbReference type="ARBA" id="ARBA00022475"/>
    </source>
</evidence>
<feature type="transmembrane region" description="Helical" evidence="6">
    <location>
        <begin position="6"/>
        <end position="24"/>
    </location>
</feature>
<keyword evidence="4 6" id="KW-1133">Transmembrane helix</keyword>
<dbReference type="Pfam" id="PF01810">
    <property type="entry name" value="LysE"/>
    <property type="match status" value="1"/>
</dbReference>
<feature type="transmembrane region" description="Helical" evidence="6">
    <location>
        <begin position="36"/>
        <end position="62"/>
    </location>
</feature>
<dbReference type="PANTHER" id="PTHR30086">
    <property type="entry name" value="ARGININE EXPORTER PROTEIN ARGO"/>
    <property type="match status" value="1"/>
</dbReference>
<evidence type="ECO:0000256" key="5">
    <source>
        <dbReference type="ARBA" id="ARBA00023136"/>
    </source>
</evidence>
<comment type="subcellular location">
    <subcellularLocation>
        <location evidence="1">Cell membrane</location>
        <topology evidence="1">Multi-pass membrane protein</topology>
    </subcellularLocation>
</comment>
<accession>C8PPI0</accession>
<comment type="caution">
    <text evidence="7">The sequence shown here is derived from an EMBL/GenBank/DDBJ whole genome shotgun (WGS) entry which is preliminary data.</text>
</comment>
<feature type="transmembrane region" description="Helical" evidence="6">
    <location>
        <begin position="68"/>
        <end position="88"/>
    </location>
</feature>
<feature type="transmembrane region" description="Helical" evidence="6">
    <location>
        <begin position="137"/>
        <end position="161"/>
    </location>
</feature>
<feature type="transmembrane region" description="Helical" evidence="6">
    <location>
        <begin position="173"/>
        <end position="193"/>
    </location>
</feature>
<dbReference type="GO" id="GO:0033228">
    <property type="term" value="P:cysteine export across plasma membrane"/>
    <property type="evidence" value="ECO:0007669"/>
    <property type="project" value="TreeGrafter"/>
</dbReference>
<evidence type="ECO:0000256" key="4">
    <source>
        <dbReference type="ARBA" id="ARBA00022989"/>
    </source>
</evidence>
<sequence length="197" mass="22073">MNYIAFFSFVFFTSITPGPNNIAAMMYSSKYGFRKGVLFVFGCLIGFLCLMLCCAVFSSILYETIPAIKPFFLTGGALYMLYLAWIVLKNKPHSEKDSIKDTHIVLHGALQQFINIKVIIYAITVWSTFILPHYNTFAALAGWYIFLSCFGPICAFCWVVVGTSFDKLLGKYGTVINIIMALGLVYCATAMALDIFR</sequence>
<evidence type="ECO:0000256" key="6">
    <source>
        <dbReference type="SAM" id="Phobius"/>
    </source>
</evidence>
<evidence type="ECO:0000256" key="3">
    <source>
        <dbReference type="ARBA" id="ARBA00022692"/>
    </source>
</evidence>
<protein>
    <submittedName>
        <fullName evidence="7">Translocator protein, LysE family</fullName>
    </submittedName>
</protein>
<dbReference type="Proteomes" id="UP000004509">
    <property type="component" value="Unassembled WGS sequence"/>
</dbReference>
<reference evidence="7 8" key="1">
    <citation type="submission" date="2009-07" db="EMBL/GenBank/DDBJ databases">
        <authorList>
            <person name="Madupu R."/>
            <person name="Sebastian Y."/>
            <person name="Durkin A.S."/>
            <person name="Torralba M."/>
            <person name="Methe B."/>
            <person name="Sutton G.G."/>
            <person name="Strausberg R.L."/>
            <person name="Nelson K.E."/>
        </authorList>
    </citation>
    <scope>NUCLEOTIDE SEQUENCE [LARGE SCALE GENOMIC DNA]</scope>
    <source>
        <strain evidence="7 8">ATCC 35580</strain>
    </source>
</reference>
<feature type="transmembrane region" description="Helical" evidence="6">
    <location>
        <begin position="109"/>
        <end position="131"/>
    </location>
</feature>
<evidence type="ECO:0000313" key="7">
    <source>
        <dbReference type="EMBL" id="EEV20752.1"/>
    </source>
</evidence>
<name>C8PPI0_9SPIR</name>
<dbReference type="InterPro" id="IPR001123">
    <property type="entry name" value="LeuE-type"/>
</dbReference>